<accession>H1Z3U3</accession>
<evidence type="ECO:0008006" key="3">
    <source>
        <dbReference type="Google" id="ProtNLM"/>
    </source>
</evidence>
<organism evidence="1 2">
    <name type="scientific">Methanoplanus limicola DSM 2279</name>
    <dbReference type="NCBI Taxonomy" id="937775"/>
    <lineage>
        <taxon>Archaea</taxon>
        <taxon>Methanobacteriati</taxon>
        <taxon>Methanobacteriota</taxon>
        <taxon>Stenosarchaea group</taxon>
        <taxon>Methanomicrobia</taxon>
        <taxon>Methanomicrobiales</taxon>
        <taxon>Methanomicrobiaceae</taxon>
        <taxon>Methanoplanus</taxon>
    </lineage>
</organism>
<dbReference type="OrthoDB" id="136544at2157"/>
<dbReference type="InParanoid" id="H1Z3U3"/>
<dbReference type="STRING" id="937775.Metlim_2521"/>
<dbReference type="RefSeq" id="WP_004078962.1">
    <property type="nucleotide sequence ID" value="NZ_CM001436.1"/>
</dbReference>
<proteinExistence type="predicted"/>
<dbReference type="Proteomes" id="UP000005741">
    <property type="component" value="Chromosome"/>
</dbReference>
<reference evidence="1 2" key="1">
    <citation type="submission" date="2011-10" db="EMBL/GenBank/DDBJ databases">
        <title>The Improved High-Quality Draft genome of Methanoplanus limicola DSM 2279.</title>
        <authorList>
            <consortium name="US DOE Joint Genome Institute (JGI-PGF)"/>
            <person name="Lucas S."/>
            <person name="Copeland A."/>
            <person name="Lapidus A."/>
            <person name="Glavina del Rio T."/>
            <person name="Dalin E."/>
            <person name="Tice H."/>
            <person name="Bruce D."/>
            <person name="Goodwin L."/>
            <person name="Pitluck S."/>
            <person name="Peters L."/>
            <person name="Mikhailova N."/>
            <person name="Lu M."/>
            <person name="Kyrpides N."/>
            <person name="Mavromatis K."/>
            <person name="Ivanova N."/>
            <person name="Markowitz V."/>
            <person name="Cheng J.-F."/>
            <person name="Hugenholtz P."/>
            <person name="Woyke T."/>
            <person name="Wu D."/>
            <person name="Wirth R."/>
            <person name="Brambilla E.-M."/>
            <person name="Klenk H.-P."/>
            <person name="Eisen J.A."/>
        </authorList>
    </citation>
    <scope>NUCLEOTIDE SEQUENCE [LARGE SCALE GENOMIC DNA]</scope>
    <source>
        <strain evidence="1 2">DSM 2279</strain>
    </source>
</reference>
<dbReference type="HOGENOM" id="CLU_168723_1_0_2"/>
<keyword evidence="2" id="KW-1185">Reference proteome</keyword>
<gene>
    <name evidence="1" type="ORF">Metlim_2521</name>
</gene>
<name>H1Z3U3_9EURY</name>
<evidence type="ECO:0000313" key="1">
    <source>
        <dbReference type="EMBL" id="EHQ36565.1"/>
    </source>
</evidence>
<protein>
    <recommendedName>
        <fullName evidence="3">Plasmid stabilization system</fullName>
    </recommendedName>
</protein>
<evidence type="ECO:0000313" key="2">
    <source>
        <dbReference type="Proteomes" id="UP000005741"/>
    </source>
</evidence>
<sequence length="114" mass="13514">MKCRITFCDDELKKQWDSLNTSKKHSDIQLLKELNSAFDKIEHNPFCGKRIQKKLIPKSFQKKYGPLDNLLKYNLSSSWRLCYYITSDDNGAISVIVKWMDHKEYDRTFGYHSS</sequence>
<dbReference type="EMBL" id="CM001436">
    <property type="protein sequence ID" value="EHQ36565.1"/>
    <property type="molecule type" value="Genomic_DNA"/>
</dbReference>
<dbReference type="AlphaFoldDB" id="H1Z3U3"/>